<dbReference type="CDD" id="cd06267">
    <property type="entry name" value="PBP1_LacI_sugar_binding-like"/>
    <property type="match status" value="1"/>
</dbReference>
<name>A0ABU5TBF1_9MICC</name>
<dbReference type="SUPFAM" id="SSF53822">
    <property type="entry name" value="Periplasmic binding protein-like I"/>
    <property type="match status" value="1"/>
</dbReference>
<keyword evidence="7" id="KW-1185">Reference proteome</keyword>
<evidence type="ECO:0000256" key="4">
    <source>
        <dbReference type="SAM" id="MobiDB-lite"/>
    </source>
</evidence>
<dbReference type="Pfam" id="PF13377">
    <property type="entry name" value="Peripla_BP_3"/>
    <property type="match status" value="1"/>
</dbReference>
<dbReference type="Pfam" id="PF00356">
    <property type="entry name" value="LacI"/>
    <property type="match status" value="1"/>
</dbReference>
<dbReference type="GO" id="GO:0003677">
    <property type="term" value="F:DNA binding"/>
    <property type="evidence" value="ECO:0007669"/>
    <property type="project" value="UniProtKB-KW"/>
</dbReference>
<comment type="caution">
    <text evidence="6">The sequence shown here is derived from an EMBL/GenBank/DDBJ whole genome shotgun (WGS) entry which is preliminary data.</text>
</comment>
<dbReference type="PANTHER" id="PTHR30146:SF109">
    <property type="entry name" value="HTH-TYPE TRANSCRIPTIONAL REGULATOR GALS"/>
    <property type="match status" value="1"/>
</dbReference>
<dbReference type="SMART" id="SM00354">
    <property type="entry name" value="HTH_LACI"/>
    <property type="match status" value="1"/>
</dbReference>
<evidence type="ECO:0000259" key="5">
    <source>
        <dbReference type="PROSITE" id="PS50932"/>
    </source>
</evidence>
<dbReference type="Proteomes" id="UP001304769">
    <property type="component" value="Unassembled WGS sequence"/>
</dbReference>
<evidence type="ECO:0000256" key="3">
    <source>
        <dbReference type="ARBA" id="ARBA00023163"/>
    </source>
</evidence>
<dbReference type="PANTHER" id="PTHR30146">
    <property type="entry name" value="LACI-RELATED TRANSCRIPTIONAL REPRESSOR"/>
    <property type="match status" value="1"/>
</dbReference>
<dbReference type="InterPro" id="IPR000843">
    <property type="entry name" value="HTH_LacI"/>
</dbReference>
<accession>A0ABU5TBF1</accession>
<keyword evidence="1" id="KW-0805">Transcription regulation</keyword>
<organism evidence="6 7">
    <name type="scientific">Sinomonas terricola</name>
    <dbReference type="NCBI Taxonomy" id="3110330"/>
    <lineage>
        <taxon>Bacteria</taxon>
        <taxon>Bacillati</taxon>
        <taxon>Actinomycetota</taxon>
        <taxon>Actinomycetes</taxon>
        <taxon>Micrococcales</taxon>
        <taxon>Micrococcaceae</taxon>
        <taxon>Sinomonas</taxon>
    </lineage>
</organism>
<dbReference type="Gene3D" id="1.10.260.40">
    <property type="entry name" value="lambda repressor-like DNA-binding domains"/>
    <property type="match status" value="1"/>
</dbReference>
<gene>
    <name evidence="6" type="ORF">SPF06_18715</name>
</gene>
<evidence type="ECO:0000256" key="2">
    <source>
        <dbReference type="ARBA" id="ARBA00023125"/>
    </source>
</evidence>
<feature type="region of interest" description="Disordered" evidence="4">
    <location>
        <begin position="33"/>
        <end position="60"/>
    </location>
</feature>
<dbReference type="PROSITE" id="PS50932">
    <property type="entry name" value="HTH_LACI_2"/>
    <property type="match status" value="1"/>
</dbReference>
<evidence type="ECO:0000313" key="6">
    <source>
        <dbReference type="EMBL" id="MEA5456761.1"/>
    </source>
</evidence>
<dbReference type="InterPro" id="IPR010982">
    <property type="entry name" value="Lambda_DNA-bd_dom_sf"/>
</dbReference>
<reference evidence="6 7" key="1">
    <citation type="submission" date="2023-12" db="EMBL/GenBank/DDBJ databases">
        <title>Sinomonas terricola sp. nov, isolated from litchi orchard soil in Guangdong, PR China.</title>
        <authorList>
            <person name="Jiaxin W."/>
            <person name="Yang Z."/>
            <person name="Honghui Z."/>
        </authorList>
    </citation>
    <scope>NUCLEOTIDE SEQUENCE [LARGE SCALE GENOMIC DNA]</scope>
    <source>
        <strain evidence="6 7">JGH33</strain>
    </source>
</reference>
<evidence type="ECO:0000256" key="1">
    <source>
        <dbReference type="ARBA" id="ARBA00023015"/>
    </source>
</evidence>
<dbReference type="RefSeq" id="WP_323280662.1">
    <property type="nucleotide sequence ID" value="NZ_JAYGGQ010000017.1"/>
</dbReference>
<dbReference type="SUPFAM" id="SSF47413">
    <property type="entry name" value="lambda repressor-like DNA-binding domains"/>
    <property type="match status" value="1"/>
</dbReference>
<dbReference type="EMBL" id="JAYGGQ010000017">
    <property type="protein sequence ID" value="MEA5456761.1"/>
    <property type="molecule type" value="Genomic_DNA"/>
</dbReference>
<feature type="domain" description="HTH lacI-type" evidence="5">
    <location>
        <begin position="81"/>
        <end position="135"/>
    </location>
</feature>
<keyword evidence="2 6" id="KW-0238">DNA-binding</keyword>
<dbReference type="InterPro" id="IPR046335">
    <property type="entry name" value="LacI/GalR-like_sensor"/>
</dbReference>
<dbReference type="CDD" id="cd01392">
    <property type="entry name" value="HTH_LacI"/>
    <property type="match status" value="1"/>
</dbReference>
<proteinExistence type="predicted"/>
<keyword evidence="3" id="KW-0804">Transcription</keyword>
<dbReference type="InterPro" id="IPR028082">
    <property type="entry name" value="Peripla_BP_I"/>
</dbReference>
<dbReference type="Gene3D" id="3.40.50.2300">
    <property type="match status" value="2"/>
</dbReference>
<sequence>MRHYSTSLPNPRQACLCLRPVFGFEPPEVRERCPGDVDGVGSASSMSTGSRRPPVAAGDGKRIRDDALMLHDRDRAPGRRVTLEDVARRAGVSRAMASLVIREEPGPTSMTRSRVLAAARALGYRPDRRARSLASPTSRLIGVTFGGGGRFHFDLLEGLYAAAADHGYDLILSAVTPERGEQQALESLADFRFDGLVMLGPPVAEPGMAGSIPVAVMGWSVKDDSVDVVRTSDEHGMSLAVDHLVQLGHRRIAHLDGGSGLVAVARREAYVEAMGEHGLGDDVLIVSGGEDSLAGLRAAGKLLASAHLPTAVVAFNDDTAAAAVSLFAQEGIDVPGRISVIGWDDSHLAQNPDFDLTSVAQRPHEMARAAIERIVARCDGVEIEEREVVLEPTLVIRSSTAQPFVAIP</sequence>
<protein>
    <submittedName>
        <fullName evidence="6">LacI family DNA-binding transcriptional regulator</fullName>
    </submittedName>
</protein>
<evidence type="ECO:0000313" key="7">
    <source>
        <dbReference type="Proteomes" id="UP001304769"/>
    </source>
</evidence>